<evidence type="ECO:0000259" key="15">
    <source>
        <dbReference type="Pfam" id="PF00626"/>
    </source>
</evidence>
<dbReference type="GO" id="GO:0046872">
    <property type="term" value="F:metal ion binding"/>
    <property type="evidence" value="ECO:0007669"/>
    <property type="project" value="UniProtKB-KW"/>
</dbReference>
<dbReference type="EMBL" id="BNCP01000004">
    <property type="protein sequence ID" value="GIL73115.1"/>
    <property type="molecule type" value="Genomic_DNA"/>
</dbReference>
<keyword evidence="8 14" id="KW-0931">ER-Golgi transport</keyword>
<keyword evidence="11 14" id="KW-0472">Membrane</keyword>
<evidence type="ECO:0000256" key="13">
    <source>
        <dbReference type="ARBA" id="ARBA00025471"/>
    </source>
</evidence>
<name>A0A8J4C0C8_9CHLO</name>
<evidence type="ECO:0000256" key="4">
    <source>
        <dbReference type="ARBA" id="ARBA00022448"/>
    </source>
</evidence>
<keyword evidence="4 14" id="KW-0813">Transport</keyword>
<comment type="similarity">
    <text evidence="2 14">Belongs to the SEC23/SEC24 family. SEC23 subfamily.</text>
</comment>
<dbReference type="Gene3D" id="2.60.40.1670">
    <property type="entry name" value="beta-sandwich domain of Sec23/24"/>
    <property type="match status" value="1"/>
</dbReference>
<dbReference type="InterPro" id="IPR037550">
    <property type="entry name" value="Sec23_C"/>
</dbReference>
<dbReference type="InterPro" id="IPR029006">
    <property type="entry name" value="ADF-H/Gelsolin-like_dom_sf"/>
</dbReference>
<evidence type="ECO:0000256" key="5">
    <source>
        <dbReference type="ARBA" id="ARBA00022723"/>
    </source>
</evidence>
<keyword evidence="7 14" id="KW-0862">Zinc</keyword>
<evidence type="ECO:0000256" key="8">
    <source>
        <dbReference type="ARBA" id="ARBA00022892"/>
    </source>
</evidence>
<dbReference type="GO" id="GO:0006886">
    <property type="term" value="P:intracellular protein transport"/>
    <property type="evidence" value="ECO:0007669"/>
    <property type="project" value="InterPro"/>
</dbReference>
<protein>
    <recommendedName>
        <fullName evidence="3 14">Protein transport protein SEC23</fullName>
    </recommendedName>
</protein>
<evidence type="ECO:0000313" key="18">
    <source>
        <dbReference type="EMBL" id="GIL73115.1"/>
    </source>
</evidence>
<evidence type="ECO:0000256" key="2">
    <source>
        <dbReference type="ARBA" id="ARBA00009210"/>
    </source>
</evidence>
<dbReference type="InterPro" id="IPR037364">
    <property type="entry name" value="Sec23"/>
</dbReference>
<reference evidence="18" key="1">
    <citation type="journal article" date="2021" name="Proc. Natl. Acad. Sci. U.S.A.">
        <title>Three genomes in the algal genus Volvox reveal the fate of a haploid sex-determining region after a transition to homothallism.</title>
        <authorList>
            <person name="Yamamoto K."/>
            <person name="Hamaji T."/>
            <person name="Kawai-Toyooka H."/>
            <person name="Matsuzaki R."/>
            <person name="Takahashi F."/>
            <person name="Nishimura Y."/>
            <person name="Kawachi M."/>
            <person name="Noguchi H."/>
            <person name="Minakuchi Y."/>
            <person name="Umen J.G."/>
            <person name="Toyoda A."/>
            <person name="Nozaki H."/>
        </authorList>
    </citation>
    <scope>NUCLEOTIDE SEQUENCE</scope>
    <source>
        <strain evidence="18">NIES-3786</strain>
    </source>
</reference>
<gene>
    <name evidence="18" type="ORF">Vretifemale_3323</name>
</gene>
<dbReference type="AlphaFoldDB" id="A0A8J4C0C8"/>
<dbReference type="FunFam" id="3.40.20.10:FF:000041">
    <property type="entry name" value="Protein transport protein SEC23"/>
    <property type="match status" value="1"/>
</dbReference>
<dbReference type="InterPro" id="IPR007123">
    <property type="entry name" value="Gelsolin-like_dom"/>
</dbReference>
<keyword evidence="5 14" id="KW-0479">Metal-binding</keyword>
<evidence type="ECO:0000256" key="12">
    <source>
        <dbReference type="ARBA" id="ARBA00023329"/>
    </source>
</evidence>
<dbReference type="GO" id="GO:0030127">
    <property type="term" value="C:COPII vesicle coat"/>
    <property type="evidence" value="ECO:0007669"/>
    <property type="project" value="InterPro"/>
</dbReference>
<dbReference type="Proteomes" id="UP000747110">
    <property type="component" value="Unassembled WGS sequence"/>
</dbReference>
<organism evidence="18 19">
    <name type="scientific">Volvox reticuliferus</name>
    <dbReference type="NCBI Taxonomy" id="1737510"/>
    <lineage>
        <taxon>Eukaryota</taxon>
        <taxon>Viridiplantae</taxon>
        <taxon>Chlorophyta</taxon>
        <taxon>core chlorophytes</taxon>
        <taxon>Chlorophyceae</taxon>
        <taxon>CS clade</taxon>
        <taxon>Chlamydomonadales</taxon>
        <taxon>Volvocaceae</taxon>
        <taxon>Volvox</taxon>
    </lineage>
</organism>
<dbReference type="InterPro" id="IPR036465">
    <property type="entry name" value="vWFA_dom_sf"/>
</dbReference>
<evidence type="ECO:0000259" key="17">
    <source>
        <dbReference type="Pfam" id="PF08033"/>
    </source>
</evidence>
<dbReference type="OrthoDB" id="10256289at2759"/>
<feature type="domain" description="Sec23/Sec24 beta-sandwich" evidence="17">
    <location>
        <begin position="89"/>
        <end position="193"/>
    </location>
</feature>
<dbReference type="SUPFAM" id="SSF81995">
    <property type="entry name" value="beta-sandwich domain of Sec23/24"/>
    <property type="match status" value="1"/>
</dbReference>
<evidence type="ECO:0000256" key="3">
    <source>
        <dbReference type="ARBA" id="ARBA00021212"/>
    </source>
</evidence>
<keyword evidence="6 14" id="KW-0256">Endoplasmic reticulum</keyword>
<dbReference type="PANTHER" id="PTHR11141">
    <property type="entry name" value="PROTEIN TRANSPORT PROTEIN SEC23"/>
    <property type="match status" value="1"/>
</dbReference>
<comment type="caution">
    <text evidence="18">The sequence shown here is derived from an EMBL/GenBank/DDBJ whole genome shotgun (WGS) entry which is preliminary data.</text>
</comment>
<accession>A0A8J4C0C8</accession>
<dbReference type="SUPFAM" id="SSF82754">
    <property type="entry name" value="C-terminal, gelsolin-like domain of Sec23/24"/>
    <property type="match status" value="1"/>
</dbReference>
<keyword evidence="12 14" id="KW-0968">Cytoplasmic vesicle</keyword>
<feature type="domain" description="Gelsolin-like" evidence="15">
    <location>
        <begin position="321"/>
        <end position="407"/>
    </location>
</feature>
<evidence type="ECO:0000313" key="19">
    <source>
        <dbReference type="Proteomes" id="UP000747110"/>
    </source>
</evidence>
<dbReference type="PANTHER" id="PTHR11141:SF0">
    <property type="entry name" value="PROTEIN TRANSPORT PROTEIN SEC23"/>
    <property type="match status" value="1"/>
</dbReference>
<dbReference type="Pfam" id="PF04815">
    <property type="entry name" value="Sec23_helical"/>
    <property type="match status" value="1"/>
</dbReference>
<dbReference type="Pfam" id="PF08033">
    <property type="entry name" value="Sec23_BS"/>
    <property type="match status" value="1"/>
</dbReference>
<dbReference type="FunFam" id="1.20.120.730:FF:000005">
    <property type="entry name" value="Protein transport protein SEC23"/>
    <property type="match status" value="1"/>
</dbReference>
<feature type="domain" description="Sec23/Sec24 helical" evidence="16">
    <location>
        <begin position="207"/>
        <end position="305"/>
    </location>
</feature>
<dbReference type="InterPro" id="IPR012990">
    <property type="entry name" value="Beta-sandwich_Sec23_24"/>
</dbReference>
<evidence type="ECO:0000256" key="9">
    <source>
        <dbReference type="ARBA" id="ARBA00022927"/>
    </source>
</evidence>
<dbReference type="GO" id="GO:0000139">
    <property type="term" value="C:Golgi membrane"/>
    <property type="evidence" value="ECO:0007669"/>
    <property type="project" value="UniProtKB-SubCell"/>
</dbReference>
<evidence type="ECO:0000256" key="7">
    <source>
        <dbReference type="ARBA" id="ARBA00022833"/>
    </source>
</evidence>
<keyword evidence="19" id="KW-1185">Reference proteome</keyword>
<proteinExistence type="inferred from homology"/>
<dbReference type="Gene3D" id="3.40.50.410">
    <property type="entry name" value="von Willebrand factor, type A domain"/>
    <property type="match status" value="1"/>
</dbReference>
<dbReference type="InterPro" id="IPR036180">
    <property type="entry name" value="Gelsolin-like_dom_sf"/>
</dbReference>
<dbReference type="SUPFAM" id="SSF81811">
    <property type="entry name" value="Helical domain of Sec23/24"/>
    <property type="match status" value="1"/>
</dbReference>
<dbReference type="Gene3D" id="3.40.20.10">
    <property type="entry name" value="Severin"/>
    <property type="match status" value="1"/>
</dbReference>
<dbReference type="InterPro" id="IPR036175">
    <property type="entry name" value="Sec23/24_helical_dom_sf"/>
</dbReference>
<dbReference type="GO" id="GO:0090110">
    <property type="term" value="P:COPII-coated vesicle cargo loading"/>
    <property type="evidence" value="ECO:0007669"/>
    <property type="project" value="TreeGrafter"/>
</dbReference>
<sequence length="449" mass="50682">MPFWWHFCRNKSLGHPAVSLLFAECCISTILLAVYETVWQVGVAEMKDVVMTTGGLTVQTDTYHNVVFRDSLKRLFAREGEDGFLGLSSNAMFEVIPSRDIKVAGLLGPAARVDKKSPYVADVEVGLGGTTTWKLCSLDAETSLALLYEITAATNRDAGDAQANSQFFLQFITRYLHWTGELRCRVTTVTRRWIDGSQVGEVITGFDQEAAAVLMGRLATHKMETEEDFDATRWLDRALIRLAQRFGDYRKDDPQSFNLRPELSFYPQFMFHLRRSPFVQVFGNSPDETAYYRMALFRVAVPDAMVMIQPQLSAYHFNGPPEPVLLDVSSILPERVLMLDAYFYVVVFHGTTIAQWRKAEYHLQPEHVAFAQVLAAPQNEAKEIVRRRFPVPKIVDCDHNGSQARFLLVKLNPSSTYTSATPMSAEVINTDDVSLATFTEHLKRLAVQS</sequence>
<dbReference type="Gene3D" id="1.20.120.730">
    <property type="entry name" value="Sec23/Sec24 helical domain"/>
    <property type="match status" value="1"/>
</dbReference>
<comment type="subcellular location">
    <subcellularLocation>
        <location evidence="14">Cytoplasmic vesicle</location>
        <location evidence="14">COPII-coated vesicle membrane</location>
        <topology evidence="14">Peripheral membrane protein</topology>
        <orientation evidence="14">Cytoplasmic side</orientation>
    </subcellularLocation>
    <subcellularLocation>
        <location evidence="14">Endoplasmic reticulum membrane</location>
        <topology evidence="14">Peripheral membrane protein</topology>
        <orientation evidence="14">Cytoplasmic side</orientation>
    </subcellularLocation>
    <subcellularLocation>
        <location evidence="1">Golgi apparatus membrane</location>
        <topology evidence="1">Peripheral membrane protein</topology>
        <orientation evidence="1">Cytoplasmic side</orientation>
    </subcellularLocation>
</comment>
<keyword evidence="10" id="KW-0333">Golgi apparatus</keyword>
<keyword evidence="14" id="KW-0963">Cytoplasm</keyword>
<evidence type="ECO:0000256" key="14">
    <source>
        <dbReference type="RuleBase" id="RU365030"/>
    </source>
</evidence>
<dbReference type="InterPro" id="IPR006900">
    <property type="entry name" value="Sec23/24_helical_dom"/>
</dbReference>
<dbReference type="GO" id="GO:0005789">
    <property type="term" value="C:endoplasmic reticulum membrane"/>
    <property type="evidence" value="ECO:0007669"/>
    <property type="project" value="UniProtKB-SubCell"/>
</dbReference>
<dbReference type="GO" id="GO:0070971">
    <property type="term" value="C:endoplasmic reticulum exit site"/>
    <property type="evidence" value="ECO:0007669"/>
    <property type="project" value="TreeGrafter"/>
</dbReference>
<evidence type="ECO:0000256" key="10">
    <source>
        <dbReference type="ARBA" id="ARBA00023034"/>
    </source>
</evidence>
<evidence type="ECO:0000259" key="16">
    <source>
        <dbReference type="Pfam" id="PF04815"/>
    </source>
</evidence>
<dbReference type="GO" id="GO:0005096">
    <property type="term" value="F:GTPase activator activity"/>
    <property type="evidence" value="ECO:0007669"/>
    <property type="project" value="TreeGrafter"/>
</dbReference>
<keyword evidence="9 14" id="KW-0653">Protein transport</keyword>
<evidence type="ECO:0000256" key="6">
    <source>
        <dbReference type="ARBA" id="ARBA00022824"/>
    </source>
</evidence>
<comment type="function">
    <text evidence="13 14">Component of the coat protein complex II (COPII) which promotes the formation of transport vesicles from the endoplasmic reticulum (ER). The coat has two main functions, the physical deformation of the endoplasmic reticulum membrane into vesicles and the selection of cargo molecules.</text>
</comment>
<dbReference type="Pfam" id="PF00626">
    <property type="entry name" value="Gelsolin"/>
    <property type="match status" value="1"/>
</dbReference>
<evidence type="ECO:0000256" key="1">
    <source>
        <dbReference type="ARBA" id="ARBA00004255"/>
    </source>
</evidence>
<evidence type="ECO:0000256" key="11">
    <source>
        <dbReference type="ARBA" id="ARBA00023136"/>
    </source>
</evidence>
<dbReference type="CDD" id="cd11287">
    <property type="entry name" value="Sec23_C"/>
    <property type="match status" value="1"/>
</dbReference>